<feature type="domain" description="Terpene synthase metal-binding" evidence="2">
    <location>
        <begin position="33"/>
        <end position="94"/>
    </location>
</feature>
<dbReference type="SUPFAM" id="SSF48576">
    <property type="entry name" value="Terpenoid synthases"/>
    <property type="match status" value="1"/>
</dbReference>
<evidence type="ECO:0000259" key="2">
    <source>
        <dbReference type="Pfam" id="PF03936"/>
    </source>
</evidence>
<accession>A0A371G757</accession>
<keyword evidence="4" id="KW-1185">Reference proteome</keyword>
<dbReference type="GO" id="GO:0000287">
    <property type="term" value="F:magnesium ion binding"/>
    <property type="evidence" value="ECO:0007669"/>
    <property type="project" value="InterPro"/>
</dbReference>
<feature type="region of interest" description="Disordered" evidence="1">
    <location>
        <begin position="136"/>
        <end position="163"/>
    </location>
</feature>
<dbReference type="Gene3D" id="1.10.600.10">
    <property type="entry name" value="Farnesyl Diphosphate Synthase"/>
    <property type="match status" value="1"/>
</dbReference>
<gene>
    <name evidence="3" type="primary">TPS2</name>
    <name evidence="3" type="ORF">CR513_32277</name>
</gene>
<dbReference type="Pfam" id="PF03936">
    <property type="entry name" value="Terpene_synth_C"/>
    <property type="match status" value="1"/>
</dbReference>
<evidence type="ECO:0000256" key="1">
    <source>
        <dbReference type="SAM" id="MobiDB-lite"/>
    </source>
</evidence>
<feature type="non-terminal residue" evidence="3">
    <location>
        <position position="163"/>
    </location>
</feature>
<evidence type="ECO:0000313" key="4">
    <source>
        <dbReference type="Proteomes" id="UP000257109"/>
    </source>
</evidence>
<organism evidence="3 4">
    <name type="scientific">Mucuna pruriens</name>
    <name type="common">Velvet bean</name>
    <name type="synonym">Dolichos pruriens</name>
    <dbReference type="NCBI Taxonomy" id="157652"/>
    <lineage>
        <taxon>Eukaryota</taxon>
        <taxon>Viridiplantae</taxon>
        <taxon>Streptophyta</taxon>
        <taxon>Embryophyta</taxon>
        <taxon>Tracheophyta</taxon>
        <taxon>Spermatophyta</taxon>
        <taxon>Magnoliopsida</taxon>
        <taxon>eudicotyledons</taxon>
        <taxon>Gunneridae</taxon>
        <taxon>Pentapetalae</taxon>
        <taxon>rosids</taxon>
        <taxon>fabids</taxon>
        <taxon>Fabales</taxon>
        <taxon>Fabaceae</taxon>
        <taxon>Papilionoideae</taxon>
        <taxon>50 kb inversion clade</taxon>
        <taxon>NPAAA clade</taxon>
        <taxon>indigoferoid/millettioid clade</taxon>
        <taxon>Phaseoleae</taxon>
        <taxon>Mucuna</taxon>
    </lineage>
</organism>
<protein>
    <submittedName>
        <fullName evidence="3">Terpene synthase 2</fullName>
    </submittedName>
</protein>
<dbReference type="GO" id="GO:0010333">
    <property type="term" value="F:terpene synthase activity"/>
    <property type="evidence" value="ECO:0007669"/>
    <property type="project" value="InterPro"/>
</dbReference>
<dbReference type="InterPro" id="IPR008949">
    <property type="entry name" value="Isoprenoid_synthase_dom_sf"/>
</dbReference>
<dbReference type="OrthoDB" id="1877784at2759"/>
<dbReference type="Proteomes" id="UP000257109">
    <property type="component" value="Unassembled WGS sequence"/>
</dbReference>
<reference evidence="3" key="1">
    <citation type="submission" date="2018-05" db="EMBL/GenBank/DDBJ databases">
        <title>Draft genome of Mucuna pruriens seed.</title>
        <authorList>
            <person name="Nnadi N.E."/>
            <person name="Vos R."/>
            <person name="Hasami M.H."/>
            <person name="Devisetty U.K."/>
            <person name="Aguiy J.C."/>
        </authorList>
    </citation>
    <scope>NUCLEOTIDE SEQUENCE [LARGE SCALE GENOMIC DNA]</scope>
    <source>
        <strain evidence="3">JCA_2017</strain>
    </source>
</reference>
<proteinExistence type="predicted"/>
<dbReference type="EMBL" id="QJKJ01006533">
    <property type="protein sequence ID" value="RDX86396.1"/>
    <property type="molecule type" value="Genomic_DNA"/>
</dbReference>
<dbReference type="STRING" id="157652.A0A371G757"/>
<name>A0A371G757_MUCPR</name>
<dbReference type="AlphaFoldDB" id="A0A371G757"/>
<dbReference type="InterPro" id="IPR005630">
    <property type="entry name" value="Terpene_synthase_metal-bd"/>
</dbReference>
<evidence type="ECO:0000313" key="3">
    <source>
        <dbReference type="EMBL" id="RDX86396.1"/>
    </source>
</evidence>
<sequence>MEIKSSFVIFKLIKGYMVEAKWFHECYIPAYDDDPNIIKVVSIIYKVLNDMSSLNSMQQCLHVAPSFECFMEQYGVSQMEAYNFICKDVEDCWKHPKIVRAGTSSQFPPKTSRISLLLGLSPNSWAAFSRPQIGLGRSPPQSPQSTPITSVHPSHLVTESTFD</sequence>
<comment type="caution">
    <text evidence="3">The sequence shown here is derived from an EMBL/GenBank/DDBJ whole genome shotgun (WGS) entry which is preliminary data.</text>
</comment>